<evidence type="ECO:0000313" key="2">
    <source>
        <dbReference type="Proteomes" id="UP000218102"/>
    </source>
</evidence>
<dbReference type="EMBL" id="NTME01000053">
    <property type="protein sequence ID" value="PBJ92350.1"/>
    <property type="molecule type" value="Genomic_DNA"/>
</dbReference>
<sequence>MHARHGVRPHKKLDDYIAVATGSARTKSLYKQHYNPSDTQRDIVWVEKNNTENQLFCIGSSNVSGKPAGLQVKASHDGVSYVLPTIQDYHYPILYFDLSGDWGVVNKAILSEHPGTSLIHPDEIQHEIKHILKGYFDIIVSLFRRETTIERIIRDARYNGDSILSSGVDASEVSSQSKIILPPYISR</sequence>
<dbReference type="Proteomes" id="UP000218102">
    <property type="component" value="Unassembled WGS sequence"/>
</dbReference>
<protein>
    <submittedName>
        <fullName evidence="1">Phosphoglycerate mutase</fullName>
    </submittedName>
</protein>
<accession>A0A2A3LWU1</accession>
<reference evidence="1 2" key="1">
    <citation type="submission" date="2017-09" db="EMBL/GenBank/DDBJ databases">
        <authorList>
            <person name="Ehlers B."/>
            <person name="Leendertz F.H."/>
        </authorList>
    </citation>
    <scope>NUCLEOTIDE SEQUENCE [LARGE SCALE GENOMIC DNA]</scope>
    <source>
        <strain evidence="1 2">DJ-1</strain>
    </source>
</reference>
<evidence type="ECO:0000313" key="1">
    <source>
        <dbReference type="EMBL" id="PBJ92350.1"/>
    </source>
</evidence>
<gene>
    <name evidence="1" type="ORF">CMV24_27770</name>
</gene>
<organism evidence="1 2">
    <name type="scientific">Pseudomonas plecoglossicida</name>
    <dbReference type="NCBI Taxonomy" id="70775"/>
    <lineage>
        <taxon>Bacteria</taxon>
        <taxon>Pseudomonadati</taxon>
        <taxon>Pseudomonadota</taxon>
        <taxon>Gammaproteobacteria</taxon>
        <taxon>Pseudomonadales</taxon>
        <taxon>Pseudomonadaceae</taxon>
        <taxon>Pseudomonas</taxon>
    </lineage>
</organism>
<name>A0A2A3LWU1_PSEDL</name>
<proteinExistence type="predicted"/>
<dbReference type="AlphaFoldDB" id="A0A2A3LWU1"/>
<comment type="caution">
    <text evidence="1">The sequence shown here is derived from an EMBL/GenBank/DDBJ whole genome shotgun (WGS) entry which is preliminary data.</text>
</comment>